<feature type="region of interest" description="Disordered" evidence="10">
    <location>
        <begin position="1"/>
        <end position="33"/>
    </location>
</feature>
<evidence type="ECO:0000256" key="7">
    <source>
        <dbReference type="ARBA" id="ARBA00023136"/>
    </source>
</evidence>
<gene>
    <name evidence="11" type="ORF">BWQ96_05861</name>
</gene>
<dbReference type="AlphaFoldDB" id="A0A2V3IQP8"/>
<dbReference type="GO" id="GO:0008233">
    <property type="term" value="F:peptidase activity"/>
    <property type="evidence" value="ECO:0007669"/>
    <property type="project" value="UniProtKB-UniRule"/>
</dbReference>
<comment type="caution">
    <text evidence="11">The sequence shown here is derived from an EMBL/GenBank/DDBJ whole genome shotgun (WGS) entry which is preliminary data.</text>
</comment>
<comment type="function">
    <text evidence="8 9">Component of the signal peptidase complex (SPC) which catalyzes the cleavage of N-terminal signal sequences from nascent proteins as they are translocated into the lumen of the endoplasmic reticulum. Enhances the enzymatic activity of SPC and facilitates the interactions between different components of the translocation site.</text>
</comment>
<organism evidence="11 12">
    <name type="scientific">Gracilariopsis chorda</name>
    <dbReference type="NCBI Taxonomy" id="448386"/>
    <lineage>
        <taxon>Eukaryota</taxon>
        <taxon>Rhodophyta</taxon>
        <taxon>Florideophyceae</taxon>
        <taxon>Rhodymeniophycidae</taxon>
        <taxon>Gracilariales</taxon>
        <taxon>Gracilariaceae</taxon>
        <taxon>Gracilariopsis</taxon>
    </lineage>
</organism>
<evidence type="ECO:0000313" key="11">
    <source>
        <dbReference type="EMBL" id="PXF44418.1"/>
    </source>
</evidence>
<keyword evidence="5 9" id="KW-0256">Endoplasmic reticulum</keyword>
<feature type="transmembrane region" description="Helical" evidence="9">
    <location>
        <begin position="71"/>
        <end position="91"/>
    </location>
</feature>
<feature type="compositionally biased region" description="Low complexity" evidence="10">
    <location>
        <begin position="11"/>
        <end position="27"/>
    </location>
</feature>
<dbReference type="PANTHER" id="PTHR13085:SF0">
    <property type="entry name" value="SIGNAL PEPTIDASE COMPLEX SUBUNIT 2"/>
    <property type="match status" value="1"/>
</dbReference>
<name>A0A2V3IQP8_9FLOR</name>
<evidence type="ECO:0000256" key="10">
    <source>
        <dbReference type="SAM" id="MobiDB-lite"/>
    </source>
</evidence>
<evidence type="ECO:0000256" key="2">
    <source>
        <dbReference type="ARBA" id="ARBA00007324"/>
    </source>
</evidence>
<dbReference type="Pfam" id="PF06703">
    <property type="entry name" value="SPC25"/>
    <property type="match status" value="1"/>
</dbReference>
<evidence type="ECO:0000256" key="6">
    <source>
        <dbReference type="ARBA" id="ARBA00022989"/>
    </source>
</evidence>
<evidence type="ECO:0000256" key="3">
    <source>
        <dbReference type="ARBA" id="ARBA00017057"/>
    </source>
</evidence>
<dbReference type="GO" id="GO:0045047">
    <property type="term" value="P:protein targeting to ER"/>
    <property type="evidence" value="ECO:0007669"/>
    <property type="project" value="TreeGrafter"/>
</dbReference>
<evidence type="ECO:0000256" key="4">
    <source>
        <dbReference type="ARBA" id="ARBA00022692"/>
    </source>
</evidence>
<protein>
    <recommendedName>
        <fullName evidence="3 9">Signal peptidase complex subunit 2</fullName>
    </recommendedName>
</protein>
<evidence type="ECO:0000256" key="8">
    <source>
        <dbReference type="ARBA" id="ARBA00045608"/>
    </source>
</evidence>
<comment type="subcellular location">
    <subcellularLocation>
        <location evidence="1 9">Endoplasmic reticulum membrane</location>
        <topology evidence="1 9">Multi-pass membrane protein</topology>
    </subcellularLocation>
</comment>
<sequence>MNRRGRRSSEDSSVTTATDTASTSRTVETNESKPKAKLDKSGLYDMQQVKRLLDDEVMAFMDDQGYVESTFVSNVKIVAGTIAVAAALYSHFGPGEFPANKPVVFACVAIYIFCVSLINLTSFVLEASAIYVGTLTSRMIQVSQGSLAKKIWVHTTIGGKGSSDYKVELRLASRSKKGSVAKSTPYEKFITEDGRFLSDVFRAEMRSILSELSPGVKKTN</sequence>
<accession>A0A2V3IQP8</accession>
<dbReference type="OrthoDB" id="29558at2759"/>
<evidence type="ECO:0000256" key="1">
    <source>
        <dbReference type="ARBA" id="ARBA00004477"/>
    </source>
</evidence>
<evidence type="ECO:0000256" key="5">
    <source>
        <dbReference type="ARBA" id="ARBA00022824"/>
    </source>
</evidence>
<evidence type="ECO:0000313" key="12">
    <source>
        <dbReference type="Proteomes" id="UP000247409"/>
    </source>
</evidence>
<dbReference type="GO" id="GO:0005787">
    <property type="term" value="C:signal peptidase complex"/>
    <property type="evidence" value="ECO:0007669"/>
    <property type="project" value="UniProtKB-UniRule"/>
</dbReference>
<evidence type="ECO:0000256" key="9">
    <source>
        <dbReference type="RuleBase" id="RU368033"/>
    </source>
</evidence>
<keyword evidence="7 9" id="KW-0472">Membrane</keyword>
<feature type="transmembrane region" description="Helical" evidence="9">
    <location>
        <begin position="103"/>
        <end position="132"/>
    </location>
</feature>
<keyword evidence="6 9" id="KW-1133">Transmembrane helix</keyword>
<reference evidence="11 12" key="1">
    <citation type="journal article" date="2018" name="Mol. Biol. Evol.">
        <title>Analysis of the draft genome of the red seaweed Gracilariopsis chorda provides insights into genome size evolution in Rhodophyta.</title>
        <authorList>
            <person name="Lee J."/>
            <person name="Yang E.C."/>
            <person name="Graf L."/>
            <person name="Yang J.H."/>
            <person name="Qiu H."/>
            <person name="Zel Zion U."/>
            <person name="Chan C.X."/>
            <person name="Stephens T.G."/>
            <person name="Weber A.P.M."/>
            <person name="Boo G.H."/>
            <person name="Boo S.M."/>
            <person name="Kim K.M."/>
            <person name="Shin Y."/>
            <person name="Jung M."/>
            <person name="Lee S.J."/>
            <person name="Yim H.S."/>
            <person name="Lee J.H."/>
            <person name="Bhattacharya D."/>
            <person name="Yoon H.S."/>
        </authorList>
    </citation>
    <scope>NUCLEOTIDE SEQUENCE [LARGE SCALE GENOMIC DNA]</scope>
    <source>
        <strain evidence="11 12">SKKU-2015</strain>
        <tissue evidence="11">Whole body</tissue>
    </source>
</reference>
<dbReference type="InterPro" id="IPR009582">
    <property type="entry name" value="Spc2/SPCS2"/>
</dbReference>
<keyword evidence="12" id="KW-1185">Reference proteome</keyword>
<comment type="similarity">
    <text evidence="2 9">Belongs to the SPCS2 family.</text>
</comment>
<keyword evidence="4 9" id="KW-0812">Transmembrane</keyword>
<dbReference type="Proteomes" id="UP000247409">
    <property type="component" value="Unassembled WGS sequence"/>
</dbReference>
<proteinExistence type="inferred from homology"/>
<dbReference type="PANTHER" id="PTHR13085">
    <property type="entry name" value="MICROSOMAL SIGNAL PEPTIDASE 25 KDA SUBUNIT"/>
    <property type="match status" value="1"/>
</dbReference>
<dbReference type="EMBL" id="NBIV01000092">
    <property type="protein sequence ID" value="PXF44418.1"/>
    <property type="molecule type" value="Genomic_DNA"/>
</dbReference>
<dbReference type="GO" id="GO:0006465">
    <property type="term" value="P:signal peptide processing"/>
    <property type="evidence" value="ECO:0007669"/>
    <property type="project" value="UniProtKB-UniRule"/>
</dbReference>